<feature type="compositionally biased region" description="Polar residues" evidence="1">
    <location>
        <begin position="139"/>
        <end position="149"/>
    </location>
</feature>
<proteinExistence type="predicted"/>
<name>A0A5B7FU71_PORTR</name>
<feature type="compositionally biased region" description="Low complexity" evidence="1">
    <location>
        <begin position="115"/>
        <end position="138"/>
    </location>
</feature>
<evidence type="ECO:0000313" key="3">
    <source>
        <dbReference type="Proteomes" id="UP000324222"/>
    </source>
</evidence>
<dbReference type="EMBL" id="VSRR010008525">
    <property type="protein sequence ID" value="MPC48869.1"/>
    <property type="molecule type" value="Genomic_DNA"/>
</dbReference>
<sequence length="149" mass="15898">MCPSTGGSADLPRVSQGKAAAIHLKAEQHLHAVCTEPRTHSASGLAKNCLPSTTDATGGLDNTLSMYRGPINVSVRWASGLTPDETHKPYFLIWANLRAGRKIKINTKGNKERTTTTTTTTTTSTTTTITTTTTTTTTLQSLTPPNRSQ</sequence>
<protein>
    <submittedName>
        <fullName evidence="2">Uncharacterized protein</fullName>
    </submittedName>
</protein>
<dbReference type="Proteomes" id="UP000324222">
    <property type="component" value="Unassembled WGS sequence"/>
</dbReference>
<evidence type="ECO:0000313" key="2">
    <source>
        <dbReference type="EMBL" id="MPC48869.1"/>
    </source>
</evidence>
<reference evidence="2 3" key="1">
    <citation type="submission" date="2019-05" db="EMBL/GenBank/DDBJ databases">
        <title>Another draft genome of Portunus trituberculatus and its Hox gene families provides insights of decapod evolution.</title>
        <authorList>
            <person name="Jeong J.-H."/>
            <person name="Song I."/>
            <person name="Kim S."/>
            <person name="Choi T."/>
            <person name="Kim D."/>
            <person name="Ryu S."/>
            <person name="Kim W."/>
        </authorList>
    </citation>
    <scope>NUCLEOTIDE SEQUENCE [LARGE SCALE GENOMIC DNA]</scope>
    <source>
        <tissue evidence="2">Muscle</tissue>
    </source>
</reference>
<organism evidence="2 3">
    <name type="scientific">Portunus trituberculatus</name>
    <name type="common">Swimming crab</name>
    <name type="synonym">Neptunus trituberculatus</name>
    <dbReference type="NCBI Taxonomy" id="210409"/>
    <lineage>
        <taxon>Eukaryota</taxon>
        <taxon>Metazoa</taxon>
        <taxon>Ecdysozoa</taxon>
        <taxon>Arthropoda</taxon>
        <taxon>Crustacea</taxon>
        <taxon>Multicrustacea</taxon>
        <taxon>Malacostraca</taxon>
        <taxon>Eumalacostraca</taxon>
        <taxon>Eucarida</taxon>
        <taxon>Decapoda</taxon>
        <taxon>Pleocyemata</taxon>
        <taxon>Brachyura</taxon>
        <taxon>Eubrachyura</taxon>
        <taxon>Portunoidea</taxon>
        <taxon>Portunidae</taxon>
        <taxon>Portuninae</taxon>
        <taxon>Portunus</taxon>
    </lineage>
</organism>
<gene>
    <name evidence="2" type="ORF">E2C01_042655</name>
</gene>
<comment type="caution">
    <text evidence="2">The sequence shown here is derived from an EMBL/GenBank/DDBJ whole genome shotgun (WGS) entry which is preliminary data.</text>
</comment>
<dbReference type="AlphaFoldDB" id="A0A5B7FU71"/>
<accession>A0A5B7FU71</accession>
<feature type="region of interest" description="Disordered" evidence="1">
    <location>
        <begin position="109"/>
        <end position="149"/>
    </location>
</feature>
<keyword evidence="3" id="KW-1185">Reference proteome</keyword>
<evidence type="ECO:0000256" key="1">
    <source>
        <dbReference type="SAM" id="MobiDB-lite"/>
    </source>
</evidence>